<dbReference type="EMBL" id="BLAE01000110">
    <property type="protein sequence ID" value="GES16687.1"/>
    <property type="molecule type" value="Genomic_DNA"/>
</dbReference>
<reference evidence="2 3" key="1">
    <citation type="submission" date="2019-10" db="EMBL/GenBank/DDBJ databases">
        <title>Whole genome shotgun sequence of Acrocarpospora macrocephala NBRC 16266.</title>
        <authorList>
            <person name="Ichikawa N."/>
            <person name="Kimura A."/>
            <person name="Kitahashi Y."/>
            <person name="Komaki H."/>
            <person name="Oguchi A."/>
        </authorList>
    </citation>
    <scope>NUCLEOTIDE SEQUENCE [LARGE SCALE GENOMIC DNA]</scope>
    <source>
        <strain evidence="2 3">NBRC 16266</strain>
    </source>
</reference>
<organism evidence="2 3">
    <name type="scientific">Acrocarpospora macrocephala</name>
    <dbReference type="NCBI Taxonomy" id="150177"/>
    <lineage>
        <taxon>Bacteria</taxon>
        <taxon>Bacillati</taxon>
        <taxon>Actinomycetota</taxon>
        <taxon>Actinomycetes</taxon>
        <taxon>Streptosporangiales</taxon>
        <taxon>Streptosporangiaceae</taxon>
        <taxon>Acrocarpospora</taxon>
    </lineage>
</organism>
<comment type="caution">
    <text evidence="2">The sequence shown here is derived from an EMBL/GenBank/DDBJ whole genome shotgun (WGS) entry which is preliminary data.</text>
</comment>
<evidence type="ECO:0000256" key="1">
    <source>
        <dbReference type="SAM" id="MobiDB-lite"/>
    </source>
</evidence>
<keyword evidence="3" id="KW-1185">Reference proteome</keyword>
<evidence type="ECO:0000313" key="2">
    <source>
        <dbReference type="EMBL" id="GES16687.1"/>
    </source>
</evidence>
<name>A0A5M3X4N7_9ACTN</name>
<dbReference type="AlphaFoldDB" id="A0A5M3X4N7"/>
<feature type="compositionally biased region" description="Low complexity" evidence="1">
    <location>
        <begin position="30"/>
        <end position="39"/>
    </location>
</feature>
<gene>
    <name evidence="2" type="ORF">Amac_102850</name>
</gene>
<protein>
    <submittedName>
        <fullName evidence="2">Uncharacterized protein</fullName>
    </submittedName>
</protein>
<evidence type="ECO:0000313" key="3">
    <source>
        <dbReference type="Proteomes" id="UP000331127"/>
    </source>
</evidence>
<feature type="region of interest" description="Disordered" evidence="1">
    <location>
        <begin position="1"/>
        <end position="67"/>
    </location>
</feature>
<feature type="compositionally biased region" description="Polar residues" evidence="1">
    <location>
        <begin position="40"/>
        <end position="63"/>
    </location>
</feature>
<sequence length="107" mass="11315">MAADAPAQRWVKGQPGGDVQLTRRWDELSSRGSKGSSSGEQVAQHNSSATAMTRGSAAVTCSTERSDTATVGEVRKVLGATTRKAAVRDFGSGSRITLARCHLRDRP</sequence>
<accession>A0A5M3X4N7</accession>
<dbReference type="Proteomes" id="UP000331127">
    <property type="component" value="Unassembled WGS sequence"/>
</dbReference>
<proteinExistence type="predicted"/>